<evidence type="ECO:0000256" key="3">
    <source>
        <dbReference type="SAM" id="SignalP"/>
    </source>
</evidence>
<dbReference type="InterPro" id="IPR043504">
    <property type="entry name" value="Peptidase_S1_PA_chymotrypsin"/>
</dbReference>
<dbReference type="InterPro" id="IPR018114">
    <property type="entry name" value="TRYPSIN_HIS"/>
</dbReference>
<dbReference type="PANTHER" id="PTHR24276">
    <property type="entry name" value="POLYSERASE-RELATED"/>
    <property type="match status" value="1"/>
</dbReference>
<dbReference type="FunFam" id="2.40.10.10:FF:000068">
    <property type="entry name" value="transmembrane protease serine 2"/>
    <property type="match status" value="1"/>
</dbReference>
<proteinExistence type="inferred from homology"/>
<dbReference type="GO" id="GO:0004252">
    <property type="term" value="F:serine-type endopeptidase activity"/>
    <property type="evidence" value="ECO:0007669"/>
    <property type="project" value="InterPro"/>
</dbReference>
<dbReference type="PRINTS" id="PR00722">
    <property type="entry name" value="CHYMOTRYPSIN"/>
</dbReference>
<feature type="domain" description="Peptidase S1" evidence="4">
    <location>
        <begin position="37"/>
        <end position="261"/>
    </location>
</feature>
<protein>
    <submittedName>
        <fullName evidence="5">Trypsin</fullName>
    </submittedName>
</protein>
<keyword evidence="3" id="KW-0732">Signal</keyword>
<dbReference type="CDD" id="cd00190">
    <property type="entry name" value="Tryp_SPc"/>
    <property type="match status" value="1"/>
</dbReference>
<evidence type="ECO:0000259" key="4">
    <source>
        <dbReference type="PROSITE" id="PS50240"/>
    </source>
</evidence>
<dbReference type="InterPro" id="IPR050430">
    <property type="entry name" value="Peptidase_S1"/>
</dbReference>
<feature type="chain" id="PRO_5009246563" evidence="3">
    <location>
        <begin position="26"/>
        <end position="262"/>
    </location>
</feature>
<evidence type="ECO:0000313" key="6">
    <source>
        <dbReference type="Proteomes" id="UP000183376"/>
    </source>
</evidence>
<name>A0A1G9ZJ18_ALLAB</name>
<dbReference type="STRING" id="211114.SAMN04489726_5534"/>
<reference evidence="5 6" key="1">
    <citation type="submission" date="2016-10" db="EMBL/GenBank/DDBJ databases">
        <authorList>
            <person name="de Groot N.N."/>
        </authorList>
    </citation>
    <scope>NUCLEOTIDE SEQUENCE [LARGE SCALE GENOMIC DNA]</scope>
    <source>
        <strain evidence="5 6">DSM 44149</strain>
    </source>
</reference>
<organism evidence="5 6">
    <name type="scientific">Allokutzneria albata</name>
    <name type="common">Kibdelosporangium albatum</name>
    <dbReference type="NCBI Taxonomy" id="211114"/>
    <lineage>
        <taxon>Bacteria</taxon>
        <taxon>Bacillati</taxon>
        <taxon>Actinomycetota</taxon>
        <taxon>Actinomycetes</taxon>
        <taxon>Pseudonocardiales</taxon>
        <taxon>Pseudonocardiaceae</taxon>
        <taxon>Allokutzneria</taxon>
    </lineage>
</organism>
<dbReference type="SUPFAM" id="SSF50494">
    <property type="entry name" value="Trypsin-like serine proteases"/>
    <property type="match status" value="1"/>
</dbReference>
<dbReference type="GO" id="GO:0006508">
    <property type="term" value="P:proteolysis"/>
    <property type="evidence" value="ECO:0007669"/>
    <property type="project" value="InterPro"/>
</dbReference>
<dbReference type="eggNOG" id="COG5640">
    <property type="taxonomic scope" value="Bacteria"/>
</dbReference>
<feature type="signal peptide" evidence="3">
    <location>
        <begin position="1"/>
        <end position="25"/>
    </location>
</feature>
<dbReference type="EMBL" id="LT629701">
    <property type="protein sequence ID" value="SDN21290.1"/>
    <property type="molecule type" value="Genomic_DNA"/>
</dbReference>
<dbReference type="InterPro" id="IPR001254">
    <property type="entry name" value="Trypsin_dom"/>
</dbReference>
<dbReference type="InterPro" id="IPR001314">
    <property type="entry name" value="Peptidase_S1A"/>
</dbReference>
<dbReference type="Proteomes" id="UP000183376">
    <property type="component" value="Chromosome I"/>
</dbReference>
<dbReference type="PROSITE" id="PS00134">
    <property type="entry name" value="TRYPSIN_HIS"/>
    <property type="match status" value="1"/>
</dbReference>
<dbReference type="OrthoDB" id="3657335at2"/>
<dbReference type="PANTHER" id="PTHR24276:SF98">
    <property type="entry name" value="FI18310P1-RELATED"/>
    <property type="match status" value="1"/>
</dbReference>
<dbReference type="SMART" id="SM00020">
    <property type="entry name" value="Tryp_SPc"/>
    <property type="match status" value="1"/>
</dbReference>
<dbReference type="Pfam" id="PF00089">
    <property type="entry name" value="Trypsin"/>
    <property type="match status" value="1"/>
</dbReference>
<keyword evidence="2" id="KW-1015">Disulfide bond</keyword>
<keyword evidence="6" id="KW-1185">Reference proteome</keyword>
<accession>A0A1G9ZJ18</accession>
<dbReference type="AlphaFoldDB" id="A0A1G9ZJ18"/>
<dbReference type="RefSeq" id="WP_030429974.1">
    <property type="nucleotide sequence ID" value="NZ_JOEF01000009.1"/>
</dbReference>
<evidence type="ECO:0000313" key="5">
    <source>
        <dbReference type="EMBL" id="SDN21290.1"/>
    </source>
</evidence>
<evidence type="ECO:0000256" key="2">
    <source>
        <dbReference type="ARBA" id="ARBA00023157"/>
    </source>
</evidence>
<gene>
    <name evidence="5" type="ORF">SAMN04489726_5534</name>
</gene>
<dbReference type="InterPro" id="IPR009003">
    <property type="entry name" value="Peptidase_S1_PA"/>
</dbReference>
<sequence>MRARSVVGTLLAVAVVFGAALPATAAPKPADEVTPMIVGGSPASETYGFMASMQSRNGGAHRCGASLIRPQWLLTAAHCVANTNPADFQFRIGSTNRTSGGEVAVADRFVVHPEFSQVFLIRNDIALVHLSKPAAAQPIAIASASPPVGTATRLLGWGLMCPTRSCGDAPTTLQQLDTSVIADSRCFAIDGPKELCTGNPGGNKGACFGDSGGPQLVKAAGRWQLAGATSRLGGTVATCAVDPSIYVDDTAHQSWIRQHVGA</sequence>
<dbReference type="PROSITE" id="PS50240">
    <property type="entry name" value="TRYPSIN_DOM"/>
    <property type="match status" value="1"/>
</dbReference>
<dbReference type="Gene3D" id="2.40.10.10">
    <property type="entry name" value="Trypsin-like serine proteases"/>
    <property type="match status" value="1"/>
</dbReference>
<evidence type="ECO:0000256" key="1">
    <source>
        <dbReference type="ARBA" id="ARBA00007664"/>
    </source>
</evidence>
<comment type="similarity">
    <text evidence="1">Belongs to the peptidase S1 family.</text>
</comment>